<feature type="compositionally biased region" description="Basic and acidic residues" evidence="1">
    <location>
        <begin position="181"/>
        <end position="192"/>
    </location>
</feature>
<feature type="region of interest" description="Disordered" evidence="1">
    <location>
        <begin position="173"/>
        <end position="276"/>
    </location>
</feature>
<feature type="compositionally biased region" description="Low complexity" evidence="1">
    <location>
        <begin position="234"/>
        <end position="255"/>
    </location>
</feature>
<feature type="transmembrane region" description="Helical" evidence="2">
    <location>
        <begin position="147"/>
        <end position="167"/>
    </location>
</feature>
<reference evidence="3" key="1">
    <citation type="submission" date="2022-10" db="EMBL/GenBank/DDBJ databases">
        <title>The complete genomes of actinobacterial strains from the NBC collection.</title>
        <authorList>
            <person name="Joergensen T.S."/>
            <person name="Alvarez Arevalo M."/>
            <person name="Sterndorff E.B."/>
            <person name="Faurdal D."/>
            <person name="Vuksanovic O."/>
            <person name="Mourched A.-S."/>
            <person name="Charusanti P."/>
            <person name="Shaw S."/>
            <person name="Blin K."/>
            <person name="Weber T."/>
        </authorList>
    </citation>
    <scope>NUCLEOTIDE SEQUENCE</scope>
    <source>
        <strain evidence="3">NBC_00119</strain>
    </source>
</reference>
<sequence length="276" mass="27934">MSWHHPQHGDGDLPRVYGVYDAAESAHIYEAYADPAAAHGWCEQPLSGPAQGEAPAVAAGMPAAPVMSGAPYVEMPHPDAPYEGEPYQSEPYPDLPHQAPACLDAPVEAPADDFISTSPLPVLVPPDEGRAVFVDGSGRRRKLMRRVAVGLGAACVVFLGVVVAGLFGSGPAGSPLPWGPHKGDTKAPRAEHSPSSSASEREATPGKSPDPAVPAGTPSASPRASVDKDTGKQSTAPSASTAPSTTAPTTSAPARGNGGDNPGRGHGSTGTAKGPK</sequence>
<evidence type="ECO:0000256" key="1">
    <source>
        <dbReference type="SAM" id="MobiDB-lite"/>
    </source>
</evidence>
<accession>A0AAU1U683</accession>
<feature type="compositionally biased region" description="Gly residues" evidence="1">
    <location>
        <begin position="256"/>
        <end position="268"/>
    </location>
</feature>
<dbReference type="EMBL" id="CP108195">
    <property type="protein sequence ID" value="WTS13363.1"/>
    <property type="molecule type" value="Genomic_DNA"/>
</dbReference>
<keyword evidence="2" id="KW-0812">Transmembrane</keyword>
<protein>
    <submittedName>
        <fullName evidence="3">Uncharacterized protein</fullName>
    </submittedName>
</protein>
<keyword evidence="2" id="KW-1133">Transmembrane helix</keyword>
<organism evidence="3">
    <name type="scientific">Streptomyces sp. NBC_00119</name>
    <dbReference type="NCBI Taxonomy" id="2975659"/>
    <lineage>
        <taxon>Bacteria</taxon>
        <taxon>Bacillati</taxon>
        <taxon>Actinomycetota</taxon>
        <taxon>Actinomycetes</taxon>
        <taxon>Kitasatosporales</taxon>
        <taxon>Streptomycetaceae</taxon>
        <taxon>Streptomyces</taxon>
    </lineage>
</organism>
<name>A0AAU1U683_9ACTN</name>
<dbReference type="AlphaFoldDB" id="A0AAU1U683"/>
<proteinExistence type="predicted"/>
<keyword evidence="2" id="KW-0472">Membrane</keyword>
<evidence type="ECO:0000256" key="2">
    <source>
        <dbReference type="SAM" id="Phobius"/>
    </source>
</evidence>
<gene>
    <name evidence="3" type="ORF">OHU69_21315</name>
</gene>
<evidence type="ECO:0000313" key="3">
    <source>
        <dbReference type="EMBL" id="WTS13363.1"/>
    </source>
</evidence>